<dbReference type="GO" id="GO:0006559">
    <property type="term" value="P:L-phenylalanine catabolic process"/>
    <property type="evidence" value="ECO:0007669"/>
    <property type="project" value="TreeGrafter"/>
</dbReference>
<dbReference type="EMBL" id="WUBS01000005">
    <property type="protein sequence ID" value="NDL62839.1"/>
    <property type="molecule type" value="Genomic_DNA"/>
</dbReference>
<dbReference type="InterPro" id="IPR036282">
    <property type="entry name" value="Glutathione-S-Trfase_C_sf"/>
</dbReference>
<dbReference type="InterPro" id="IPR040079">
    <property type="entry name" value="Glutathione_S-Trfase"/>
</dbReference>
<evidence type="ECO:0000313" key="2">
    <source>
        <dbReference type="EMBL" id="NDL62839.1"/>
    </source>
</evidence>
<keyword evidence="3" id="KW-1185">Reference proteome</keyword>
<dbReference type="AlphaFoldDB" id="A0A845SG42"/>
<protein>
    <submittedName>
        <fullName evidence="2">Glutathione S-transferase</fullName>
    </submittedName>
</protein>
<dbReference type="GO" id="GO:0006749">
    <property type="term" value="P:glutathione metabolic process"/>
    <property type="evidence" value="ECO:0007669"/>
    <property type="project" value="TreeGrafter"/>
</dbReference>
<evidence type="ECO:0000259" key="1">
    <source>
        <dbReference type="PROSITE" id="PS50404"/>
    </source>
</evidence>
<dbReference type="PANTHER" id="PTHR42673:SF4">
    <property type="entry name" value="MALEYLACETOACETATE ISOMERASE"/>
    <property type="match status" value="1"/>
</dbReference>
<accession>A0A845SG42</accession>
<reference evidence="2 3" key="1">
    <citation type="submission" date="2019-12" db="EMBL/GenBank/DDBJ databases">
        <authorList>
            <person name="Lee S.D."/>
        </authorList>
    </citation>
    <scope>NUCLEOTIDE SEQUENCE [LARGE SCALE GENOMIC DNA]</scope>
    <source>
        <strain evidence="2 3">SAP-6</strain>
    </source>
</reference>
<dbReference type="Pfam" id="PF13410">
    <property type="entry name" value="GST_C_2"/>
    <property type="match status" value="1"/>
</dbReference>
<feature type="domain" description="GST N-terminal" evidence="1">
    <location>
        <begin position="2"/>
        <end position="82"/>
    </location>
</feature>
<dbReference type="SUPFAM" id="SSF47616">
    <property type="entry name" value="GST C-terminal domain-like"/>
    <property type="match status" value="1"/>
</dbReference>
<dbReference type="Gene3D" id="3.40.30.10">
    <property type="entry name" value="Glutaredoxin"/>
    <property type="match status" value="1"/>
</dbReference>
<dbReference type="PROSITE" id="PS50404">
    <property type="entry name" value="GST_NTER"/>
    <property type="match status" value="1"/>
</dbReference>
<dbReference type="GO" id="GO:0004364">
    <property type="term" value="F:glutathione transferase activity"/>
    <property type="evidence" value="ECO:0007669"/>
    <property type="project" value="TreeGrafter"/>
</dbReference>
<sequence length="228" mass="25750">MYQLHIANKNYSSWSLRPWVLMKALEIPFDEALHAFQSGDNHDLFQHFSPSGRVPALYDGTTVVWDSLAITEYLADTHAGVWPEERQARAWARCAAAEMHSGFATLRNLCPMNCGVRVRLRTLPEALRDDLTRLDALWRQGLSRFGGPFLAGPVFSAADAFFAPVVFRVQTYGLPLSDAARQWCGTMLAQPALREWYQAALAEKWREDSHEQEAVSQGEIIEDLRGRA</sequence>
<dbReference type="SFLD" id="SFLDS00019">
    <property type="entry name" value="Glutathione_Transferase_(cytos"/>
    <property type="match status" value="1"/>
</dbReference>
<organism evidence="2 3">
    <name type="scientific">Acerihabitans arboris</name>
    <dbReference type="NCBI Taxonomy" id="2691583"/>
    <lineage>
        <taxon>Bacteria</taxon>
        <taxon>Pseudomonadati</taxon>
        <taxon>Pseudomonadota</taxon>
        <taxon>Gammaproteobacteria</taxon>
        <taxon>Enterobacterales</taxon>
        <taxon>Pectobacteriaceae</taxon>
        <taxon>Acerihabitans</taxon>
    </lineage>
</organism>
<dbReference type="CDD" id="cd03194">
    <property type="entry name" value="GST_C_3"/>
    <property type="match status" value="1"/>
</dbReference>
<dbReference type="InterPro" id="IPR004045">
    <property type="entry name" value="Glutathione_S-Trfase_N"/>
</dbReference>
<dbReference type="CDD" id="cd03043">
    <property type="entry name" value="GST_N_1"/>
    <property type="match status" value="1"/>
</dbReference>
<gene>
    <name evidence="2" type="ORF">GRH90_08775</name>
</gene>
<dbReference type="SFLD" id="SFLDG00358">
    <property type="entry name" value="Main_(cytGST)"/>
    <property type="match status" value="1"/>
</dbReference>
<dbReference type="Proteomes" id="UP000461443">
    <property type="component" value="Unassembled WGS sequence"/>
</dbReference>
<dbReference type="GO" id="GO:0016034">
    <property type="term" value="F:maleylacetoacetate isomerase activity"/>
    <property type="evidence" value="ECO:0007669"/>
    <property type="project" value="TreeGrafter"/>
</dbReference>
<reference evidence="2 3" key="2">
    <citation type="submission" date="2020-02" db="EMBL/GenBank/DDBJ databases">
        <title>The new genus of Enterobacteriales.</title>
        <authorList>
            <person name="Kim I.S."/>
        </authorList>
    </citation>
    <scope>NUCLEOTIDE SEQUENCE [LARGE SCALE GENOMIC DNA]</scope>
    <source>
        <strain evidence="2 3">SAP-6</strain>
    </source>
</reference>
<comment type="caution">
    <text evidence="2">The sequence shown here is derived from an EMBL/GenBank/DDBJ whole genome shotgun (WGS) entry which is preliminary data.</text>
</comment>
<dbReference type="InterPro" id="IPR036249">
    <property type="entry name" value="Thioredoxin-like_sf"/>
</dbReference>
<name>A0A845SG42_9GAMM</name>
<dbReference type="SUPFAM" id="SSF52833">
    <property type="entry name" value="Thioredoxin-like"/>
    <property type="match status" value="1"/>
</dbReference>
<keyword evidence="2" id="KW-0808">Transferase</keyword>
<dbReference type="RefSeq" id="WP_162365565.1">
    <property type="nucleotide sequence ID" value="NZ_WUBS01000005.1"/>
</dbReference>
<dbReference type="Gene3D" id="1.20.1050.10">
    <property type="match status" value="1"/>
</dbReference>
<proteinExistence type="predicted"/>
<dbReference type="PANTHER" id="PTHR42673">
    <property type="entry name" value="MALEYLACETOACETATE ISOMERASE"/>
    <property type="match status" value="1"/>
</dbReference>
<dbReference type="Pfam" id="PF13409">
    <property type="entry name" value="GST_N_2"/>
    <property type="match status" value="1"/>
</dbReference>
<evidence type="ECO:0000313" key="3">
    <source>
        <dbReference type="Proteomes" id="UP000461443"/>
    </source>
</evidence>